<evidence type="ECO:0000256" key="2">
    <source>
        <dbReference type="PROSITE-ProRule" id="PRU01161"/>
    </source>
</evidence>
<organism evidence="5 6">
    <name type="scientific">Neospora caninum (strain Liverpool)</name>
    <dbReference type="NCBI Taxonomy" id="572307"/>
    <lineage>
        <taxon>Eukaryota</taxon>
        <taxon>Sar</taxon>
        <taxon>Alveolata</taxon>
        <taxon>Apicomplexa</taxon>
        <taxon>Conoidasida</taxon>
        <taxon>Coccidia</taxon>
        <taxon>Eucoccidiorida</taxon>
        <taxon>Eimeriorina</taxon>
        <taxon>Sarcocystidae</taxon>
        <taxon>Neospora</taxon>
    </lineage>
</organism>
<feature type="region of interest" description="Disordered" evidence="3">
    <location>
        <begin position="476"/>
        <end position="496"/>
    </location>
</feature>
<protein>
    <recommendedName>
        <fullName evidence="4">PNPLA domain-containing protein</fullName>
    </recommendedName>
</protein>
<dbReference type="OMA" id="MDIRATM"/>
<evidence type="ECO:0000256" key="3">
    <source>
        <dbReference type="SAM" id="MobiDB-lite"/>
    </source>
</evidence>
<feature type="domain" description="PNPLA" evidence="4">
    <location>
        <begin position="300"/>
        <end position="554"/>
    </location>
</feature>
<evidence type="ECO:0000313" key="6">
    <source>
        <dbReference type="Proteomes" id="UP000007494"/>
    </source>
</evidence>
<feature type="region of interest" description="Disordered" evidence="3">
    <location>
        <begin position="44"/>
        <end position="95"/>
    </location>
</feature>
<keyword evidence="6" id="KW-1185">Reference proteome</keyword>
<dbReference type="AlphaFoldDB" id="F0VIA8"/>
<dbReference type="Gene3D" id="3.40.1090.10">
    <property type="entry name" value="Cytosolic phospholipase A2 catalytic domain"/>
    <property type="match status" value="1"/>
</dbReference>
<feature type="region of interest" description="Disordered" evidence="3">
    <location>
        <begin position="222"/>
        <end position="259"/>
    </location>
</feature>
<evidence type="ECO:0000313" key="5">
    <source>
        <dbReference type="EMBL" id="CBZ53469.1"/>
    </source>
</evidence>
<dbReference type="GO" id="GO:0006629">
    <property type="term" value="P:lipid metabolic process"/>
    <property type="evidence" value="ECO:0007669"/>
    <property type="project" value="UniProtKB-KW"/>
</dbReference>
<evidence type="ECO:0000256" key="1">
    <source>
        <dbReference type="ARBA" id="ARBA00023098"/>
    </source>
</evidence>
<evidence type="ECO:0000259" key="4">
    <source>
        <dbReference type="PROSITE" id="PS51635"/>
    </source>
</evidence>
<sequence length="680" mass="72101">MPPKVREGGMVTRRRLLRVTRVAVPQPFPFVQGVLKVCGVADSAGEESAPLASGEAGEEASADETDEISLGDEEDEDDDDDDDDDADENENVDLSSLFGSFGGGAGLGGGLDNLQGLSGLFDNLGSAGGSGDPNLGNLANLLPALGKIGNASGEEKEDFAELLNKAAAQQNSGTNQVSPDFVNQIFSMISKNNTALNDIMTEFMQDPYMDVKEIERPTIDPQVFANAPPDTAVSTNKDGEAAESSTAETPKTPAATGPPEIVLSKIKDFVKKPGDSEAEGAATADPFAETNEDGAVCRLLVLSGGGARSAFQAGAVVGLAEQYKAQGRELKWDVVAGVGFGGVQAAFGLPFKPGQNGELDYGQSLWRFWQGLKEEDFMRCENGMKDLMDIRATMKWIQKSQKYATNVAKMLKVPLPHSCDTARLAATLRSQISQLAKKEVSGDASDADEPRVAVLTASKLGGGRHSWTLRPSHLETDQCKTGDAGSVCTETQESPEDAAAAESRTPLMLALEGTTAIPGTFPPIPFKNATGKLEGLIDGAVNTFLNVLPGLSACQDRVRRSPKNPFSDEEIAGGKGVSVDFILSVEADKPNTEGTMTDEDSEADDLFDNTGVPLENIALLKEKFPALTIRHVLAPEESYELAHDLMDLRSIRALLELGRVAGWGAQLFEPVKEDSASDES</sequence>
<gene>
    <name evidence="5" type="ORF">NCLIV_032560</name>
</gene>
<keyword evidence="1" id="KW-0443">Lipid metabolism</keyword>
<dbReference type="InterPro" id="IPR002641">
    <property type="entry name" value="PNPLA_dom"/>
</dbReference>
<comment type="caution">
    <text evidence="2">Lacks conserved residue(s) required for the propagation of feature annotation.</text>
</comment>
<dbReference type="GeneID" id="13442722"/>
<dbReference type="Proteomes" id="UP000007494">
    <property type="component" value="Chromosome VIII"/>
</dbReference>
<dbReference type="Pfam" id="PF01734">
    <property type="entry name" value="Patatin"/>
    <property type="match status" value="1"/>
</dbReference>
<reference evidence="6" key="1">
    <citation type="journal article" date="2012" name="PLoS Pathog.">
        <title>Comparative genomics of the apicomplexan parasites Toxoplasma gondii and Neospora caninum: Coccidia differing in host range and transmission strategy.</title>
        <authorList>
            <person name="Reid A.J."/>
            <person name="Vermont S.J."/>
            <person name="Cotton J.A."/>
            <person name="Harris D."/>
            <person name="Hill-Cawthorne G.A."/>
            <person name="Konen-Waisman S."/>
            <person name="Latham S.M."/>
            <person name="Mourier T."/>
            <person name="Norton R."/>
            <person name="Quail M.A."/>
            <person name="Sanders M."/>
            <person name="Shanmugam D."/>
            <person name="Sohal A."/>
            <person name="Wasmuth J.D."/>
            <person name="Brunk B."/>
            <person name="Grigg M.E."/>
            <person name="Howard J.C."/>
            <person name="Parkinson J."/>
            <person name="Roos D.S."/>
            <person name="Trees A.J."/>
            <person name="Berriman M."/>
            <person name="Pain A."/>
            <person name="Wastling J.M."/>
        </authorList>
    </citation>
    <scope>NUCLEOTIDE SEQUENCE [LARGE SCALE GENOMIC DNA]</scope>
    <source>
        <strain evidence="6">Liverpool</strain>
    </source>
</reference>
<dbReference type="SUPFAM" id="SSF52151">
    <property type="entry name" value="FabD/lysophospholipase-like"/>
    <property type="match status" value="1"/>
</dbReference>
<proteinExistence type="predicted"/>
<dbReference type="VEuPathDB" id="ToxoDB:NCLIV_032560"/>
<dbReference type="PROSITE" id="PS51635">
    <property type="entry name" value="PNPLA"/>
    <property type="match status" value="1"/>
</dbReference>
<dbReference type="InParanoid" id="F0VIA8"/>
<name>F0VIA8_NEOCL</name>
<dbReference type="eggNOG" id="ENOG502S0FJ">
    <property type="taxonomic scope" value="Eukaryota"/>
</dbReference>
<dbReference type="OrthoDB" id="331128at2759"/>
<feature type="short sequence motif" description="DGA/G" evidence="2">
    <location>
        <begin position="538"/>
        <end position="540"/>
    </location>
</feature>
<feature type="compositionally biased region" description="Acidic residues" evidence="3">
    <location>
        <begin position="56"/>
        <end position="91"/>
    </location>
</feature>
<accession>F0VIA8</accession>
<dbReference type="RefSeq" id="XP_003883501.1">
    <property type="nucleotide sequence ID" value="XM_003883452.1"/>
</dbReference>
<feature type="compositionally biased region" description="Low complexity" evidence="3">
    <location>
        <begin position="46"/>
        <end position="55"/>
    </location>
</feature>
<dbReference type="InterPro" id="IPR016035">
    <property type="entry name" value="Acyl_Trfase/lysoPLipase"/>
</dbReference>
<dbReference type="EMBL" id="FR823390">
    <property type="protein sequence ID" value="CBZ53469.1"/>
    <property type="molecule type" value="Genomic_DNA"/>
</dbReference>